<reference evidence="10 11" key="1">
    <citation type="submission" date="2019-08" db="EMBL/GenBank/DDBJ databases">
        <title>Actinomadura sp. nov. CYP1-5 isolated from mountain soil.</title>
        <authorList>
            <person name="Songsumanus A."/>
            <person name="Kuncharoen N."/>
            <person name="Kudo T."/>
            <person name="Yuki M."/>
            <person name="Igarashi Y."/>
            <person name="Tanasupawat S."/>
        </authorList>
    </citation>
    <scope>NUCLEOTIDE SEQUENCE [LARGE SCALE GENOMIC DNA]</scope>
    <source>
        <strain evidence="10 11">JCM 14158</strain>
    </source>
</reference>
<dbReference type="Pfam" id="PF00441">
    <property type="entry name" value="Acyl-CoA_dh_1"/>
    <property type="match status" value="1"/>
</dbReference>
<dbReference type="InterPro" id="IPR036250">
    <property type="entry name" value="AcylCo_DH-like_C"/>
</dbReference>
<dbReference type="InterPro" id="IPR050741">
    <property type="entry name" value="Acyl-CoA_dehydrogenase"/>
</dbReference>
<evidence type="ECO:0000259" key="9">
    <source>
        <dbReference type="Pfam" id="PF02771"/>
    </source>
</evidence>
<protein>
    <submittedName>
        <fullName evidence="10">Acyl-CoA dehydrogenase</fullName>
    </submittedName>
</protein>
<dbReference type="CDD" id="cd00567">
    <property type="entry name" value="ACAD"/>
    <property type="match status" value="1"/>
</dbReference>
<dbReference type="GO" id="GO:0033539">
    <property type="term" value="P:fatty acid beta-oxidation using acyl-CoA dehydrogenase"/>
    <property type="evidence" value="ECO:0007669"/>
    <property type="project" value="TreeGrafter"/>
</dbReference>
<dbReference type="STRING" id="1220554.GCA_001552135_01797"/>
<organism evidence="10 11">
    <name type="scientific">Actinomadura chibensis</name>
    <dbReference type="NCBI Taxonomy" id="392828"/>
    <lineage>
        <taxon>Bacteria</taxon>
        <taxon>Bacillati</taxon>
        <taxon>Actinomycetota</taxon>
        <taxon>Actinomycetes</taxon>
        <taxon>Streptosporangiales</taxon>
        <taxon>Thermomonosporaceae</taxon>
        <taxon>Actinomadura</taxon>
    </lineage>
</organism>
<dbReference type="PANTHER" id="PTHR48083:SF2">
    <property type="entry name" value="MEDIUM-CHAIN SPECIFIC ACYL-COA DEHYDROGENASE, MITOCHONDRIAL"/>
    <property type="match status" value="1"/>
</dbReference>
<dbReference type="Gene3D" id="1.20.140.10">
    <property type="entry name" value="Butyryl-CoA Dehydrogenase, subunit A, domain 3"/>
    <property type="match status" value="1"/>
</dbReference>
<evidence type="ECO:0000259" key="7">
    <source>
        <dbReference type="Pfam" id="PF00441"/>
    </source>
</evidence>
<evidence type="ECO:0000256" key="6">
    <source>
        <dbReference type="RuleBase" id="RU362125"/>
    </source>
</evidence>
<comment type="caution">
    <text evidence="10">The sequence shown here is derived from an EMBL/GenBank/DDBJ whole genome shotgun (WGS) entry which is preliminary data.</text>
</comment>
<dbReference type="GO" id="GO:0003995">
    <property type="term" value="F:acyl-CoA dehydrogenase activity"/>
    <property type="evidence" value="ECO:0007669"/>
    <property type="project" value="TreeGrafter"/>
</dbReference>
<feature type="domain" description="Acyl-CoA oxidase/dehydrogenase middle" evidence="8">
    <location>
        <begin position="144"/>
        <end position="243"/>
    </location>
</feature>
<feature type="domain" description="Acyl-CoA dehydrogenase/oxidase C-terminal" evidence="7">
    <location>
        <begin position="265"/>
        <end position="403"/>
    </location>
</feature>
<accession>A0A5D0ND21</accession>
<dbReference type="InterPro" id="IPR046373">
    <property type="entry name" value="Acyl-CoA_Oxase/DH_mid-dom_sf"/>
</dbReference>
<dbReference type="GO" id="GO:0050660">
    <property type="term" value="F:flavin adenine dinucleotide binding"/>
    <property type="evidence" value="ECO:0007669"/>
    <property type="project" value="InterPro"/>
</dbReference>
<dbReference type="Pfam" id="PF02771">
    <property type="entry name" value="Acyl-CoA_dh_N"/>
    <property type="match status" value="1"/>
</dbReference>
<keyword evidence="5 6" id="KW-0560">Oxidoreductase</keyword>
<dbReference type="Pfam" id="PF02770">
    <property type="entry name" value="Acyl-CoA_dh_M"/>
    <property type="match status" value="1"/>
</dbReference>
<dbReference type="SUPFAM" id="SSF56645">
    <property type="entry name" value="Acyl-CoA dehydrogenase NM domain-like"/>
    <property type="match status" value="1"/>
</dbReference>
<dbReference type="PANTHER" id="PTHR48083">
    <property type="entry name" value="MEDIUM-CHAIN SPECIFIC ACYL-COA DEHYDROGENASE, MITOCHONDRIAL-RELATED"/>
    <property type="match status" value="1"/>
</dbReference>
<dbReference type="InterPro" id="IPR009075">
    <property type="entry name" value="AcylCo_DH/oxidase_C"/>
</dbReference>
<dbReference type="InterPro" id="IPR009100">
    <property type="entry name" value="AcylCoA_DH/oxidase_NM_dom_sf"/>
</dbReference>
<keyword evidence="4 6" id="KW-0274">FAD</keyword>
<name>A0A5D0ND21_9ACTN</name>
<dbReference type="InterPro" id="IPR037069">
    <property type="entry name" value="AcylCoA_DH/ox_N_sf"/>
</dbReference>
<sequence>MSTTGVSEETSAILSGLEGFLRAEVFPLHEEYAGVLNDPRGRYDETGRHVDRVEELRRRVRTASAEAGFFTMTVPEDLGGGGQGAVTTYAAWELVYRLSGPHRWLAHDVLAHWATGPSFVFGLVSADVRERVLPSLMSGEKSMCFMMSEPEAGSDAWSMRTRAVPDPSGGWRLTGTKQWTTNGPYADYGLVFAVTDPDALAARTGGVSAFLVAADAPGFRVDSVIGLYGEPGGNHAIISLDDVHVTPEQLVGEEGQAAGIGLGGISLGRMYNCAKSVGLARWALDQALDYAAERRSFGRLLAEHQGVMFPLAECATYVHAAHVLGLDTAARIDAGERALKESAMCKILSTETATRTIDRAMQTLGGMGITTEIGMAEAWHMVRTVQIADGSAEILRRLVAGRLLAGDRDL</sequence>
<evidence type="ECO:0000313" key="10">
    <source>
        <dbReference type="EMBL" id="TYB42424.1"/>
    </source>
</evidence>
<evidence type="ECO:0000256" key="3">
    <source>
        <dbReference type="ARBA" id="ARBA00022630"/>
    </source>
</evidence>
<dbReference type="Gene3D" id="1.10.540.10">
    <property type="entry name" value="Acyl-CoA dehydrogenase/oxidase, N-terminal domain"/>
    <property type="match status" value="1"/>
</dbReference>
<evidence type="ECO:0000313" key="11">
    <source>
        <dbReference type="Proteomes" id="UP000323380"/>
    </source>
</evidence>
<evidence type="ECO:0000259" key="8">
    <source>
        <dbReference type="Pfam" id="PF02770"/>
    </source>
</evidence>
<dbReference type="Proteomes" id="UP000323380">
    <property type="component" value="Unassembled WGS sequence"/>
</dbReference>
<dbReference type="SUPFAM" id="SSF47203">
    <property type="entry name" value="Acyl-CoA dehydrogenase C-terminal domain-like"/>
    <property type="match status" value="1"/>
</dbReference>
<dbReference type="InterPro" id="IPR006091">
    <property type="entry name" value="Acyl-CoA_Oxase/DH_mid-dom"/>
</dbReference>
<evidence type="ECO:0000256" key="1">
    <source>
        <dbReference type="ARBA" id="ARBA00001974"/>
    </source>
</evidence>
<dbReference type="Gene3D" id="2.40.110.10">
    <property type="entry name" value="Butyryl-CoA Dehydrogenase, subunit A, domain 2"/>
    <property type="match status" value="1"/>
</dbReference>
<dbReference type="RefSeq" id="WP_067887685.1">
    <property type="nucleotide sequence ID" value="NZ_VSFG01000008.1"/>
</dbReference>
<keyword evidence="11" id="KW-1185">Reference proteome</keyword>
<evidence type="ECO:0000256" key="2">
    <source>
        <dbReference type="ARBA" id="ARBA00009347"/>
    </source>
</evidence>
<proteinExistence type="inferred from homology"/>
<dbReference type="InterPro" id="IPR013786">
    <property type="entry name" value="AcylCoA_DH/ox_N"/>
</dbReference>
<comment type="similarity">
    <text evidence="2 6">Belongs to the acyl-CoA dehydrogenase family.</text>
</comment>
<dbReference type="EMBL" id="VSFG01000008">
    <property type="protein sequence ID" value="TYB42424.1"/>
    <property type="molecule type" value="Genomic_DNA"/>
</dbReference>
<feature type="domain" description="Acyl-CoA dehydrogenase/oxidase N-terminal" evidence="9">
    <location>
        <begin position="48"/>
        <end position="140"/>
    </location>
</feature>
<evidence type="ECO:0000256" key="5">
    <source>
        <dbReference type="ARBA" id="ARBA00023002"/>
    </source>
</evidence>
<gene>
    <name evidence="10" type="ORF">FXF69_31960</name>
</gene>
<keyword evidence="3 6" id="KW-0285">Flavoprotein</keyword>
<dbReference type="GO" id="GO:0005737">
    <property type="term" value="C:cytoplasm"/>
    <property type="evidence" value="ECO:0007669"/>
    <property type="project" value="TreeGrafter"/>
</dbReference>
<dbReference type="AlphaFoldDB" id="A0A5D0ND21"/>
<comment type="cofactor">
    <cofactor evidence="1 6">
        <name>FAD</name>
        <dbReference type="ChEBI" id="CHEBI:57692"/>
    </cofactor>
</comment>
<evidence type="ECO:0000256" key="4">
    <source>
        <dbReference type="ARBA" id="ARBA00022827"/>
    </source>
</evidence>